<dbReference type="EMBL" id="CAEZWE010000028">
    <property type="protein sequence ID" value="CAB4652232.1"/>
    <property type="molecule type" value="Genomic_DNA"/>
</dbReference>
<organism evidence="2">
    <name type="scientific">freshwater metagenome</name>
    <dbReference type="NCBI Taxonomy" id="449393"/>
    <lineage>
        <taxon>unclassified sequences</taxon>
        <taxon>metagenomes</taxon>
        <taxon>ecological metagenomes</taxon>
    </lineage>
</organism>
<accession>A0A6J6KRV9</accession>
<evidence type="ECO:0000256" key="1">
    <source>
        <dbReference type="SAM" id="MobiDB-lite"/>
    </source>
</evidence>
<protein>
    <submittedName>
        <fullName evidence="2">Unannotated protein</fullName>
    </submittedName>
</protein>
<reference evidence="2" key="1">
    <citation type="submission" date="2020-05" db="EMBL/GenBank/DDBJ databases">
        <authorList>
            <person name="Chiriac C."/>
            <person name="Salcher M."/>
            <person name="Ghai R."/>
            <person name="Kavagutti S V."/>
        </authorList>
    </citation>
    <scope>NUCLEOTIDE SEQUENCE</scope>
</reference>
<sequence length="82" mass="8965">MHISPTASSTEKHGVSPEKTQNPHRCPLPIHSPIALHSRGSRYVVAGDRMGGDVRIELGTLPFQDLVARSTSVLHKVFLEGR</sequence>
<dbReference type="AlphaFoldDB" id="A0A6J6KRV9"/>
<feature type="region of interest" description="Disordered" evidence="1">
    <location>
        <begin position="1"/>
        <end position="29"/>
    </location>
</feature>
<evidence type="ECO:0000313" key="2">
    <source>
        <dbReference type="EMBL" id="CAB4652232.1"/>
    </source>
</evidence>
<gene>
    <name evidence="2" type="ORF">UFOPK2169_00843</name>
</gene>
<name>A0A6J6KRV9_9ZZZZ</name>
<proteinExistence type="predicted"/>